<protein>
    <submittedName>
        <fullName evidence="1">Uncharacterized protein</fullName>
    </submittedName>
</protein>
<dbReference type="PATRIC" id="fig|33888.3.peg.2709"/>
<evidence type="ECO:0000313" key="2">
    <source>
        <dbReference type="Proteomes" id="UP000077071"/>
    </source>
</evidence>
<proteinExistence type="predicted"/>
<evidence type="ECO:0000313" key="1">
    <source>
        <dbReference type="EMBL" id="AND17545.1"/>
    </source>
</evidence>
<dbReference type="RefSeq" id="WP_068255542.1">
    <property type="nucleotide sequence ID" value="NZ_CP015515.1"/>
</dbReference>
<name>A0A169C4Q6_9MICO</name>
<reference evidence="1 2" key="1">
    <citation type="submission" date="2016-05" db="EMBL/GenBank/DDBJ databases">
        <title>Complete genome sequence of Rathayibacter tritici NCPPB 1953.</title>
        <authorList>
            <person name="Park J."/>
            <person name="Lee H.-H."/>
            <person name="Lee S.-W."/>
            <person name="Seo Y.-S."/>
        </authorList>
    </citation>
    <scope>NUCLEOTIDE SEQUENCE [LARGE SCALE GENOMIC DNA]</scope>
    <source>
        <strain evidence="1 2">NCPPB 1953</strain>
    </source>
</reference>
<dbReference type="OrthoDB" id="4990871at2"/>
<dbReference type="EMBL" id="CP015515">
    <property type="protein sequence ID" value="AND17545.1"/>
    <property type="molecule type" value="Genomic_DNA"/>
</dbReference>
<keyword evidence="2" id="KW-1185">Reference proteome</keyword>
<accession>A0A169C4Q6</accession>
<dbReference type="Proteomes" id="UP000077071">
    <property type="component" value="Chromosome"/>
</dbReference>
<organism evidence="1 2">
    <name type="scientific">Rathayibacter tritici</name>
    <dbReference type="NCBI Taxonomy" id="33888"/>
    <lineage>
        <taxon>Bacteria</taxon>
        <taxon>Bacillati</taxon>
        <taxon>Actinomycetota</taxon>
        <taxon>Actinomycetes</taxon>
        <taxon>Micrococcales</taxon>
        <taxon>Microbacteriaceae</taxon>
        <taxon>Rathayibacter</taxon>
    </lineage>
</organism>
<sequence>MAAASTRLDLTRRTLTLLDNSYYHWPSEVSEQLETIRSSFLAELSTLDTMANSTDFRDAYYTTFPEATAEQQSAGQEVRYALGIDADTVASCVGHENGVDILTAEKEKREATT</sequence>
<dbReference type="KEGG" id="rtn:A6122_2429"/>
<dbReference type="AlphaFoldDB" id="A0A169C4Q6"/>
<gene>
    <name evidence="1" type="ORF">A6122_2429</name>
</gene>